<evidence type="ECO:0000313" key="3">
    <source>
        <dbReference type="Proteomes" id="UP001596011"/>
    </source>
</evidence>
<dbReference type="RefSeq" id="WP_377136665.1">
    <property type="nucleotide sequence ID" value="NZ_JBHSFI010000005.1"/>
</dbReference>
<evidence type="ECO:0000259" key="1">
    <source>
        <dbReference type="Pfam" id="PF04892"/>
    </source>
</evidence>
<dbReference type="EMBL" id="JBHSFI010000005">
    <property type="protein sequence ID" value="MFC4629610.1"/>
    <property type="molecule type" value="Genomic_DNA"/>
</dbReference>
<comment type="caution">
    <text evidence="2">The sequence shown here is derived from an EMBL/GenBank/DDBJ whole genome shotgun (WGS) entry which is preliminary data.</text>
</comment>
<protein>
    <submittedName>
        <fullName evidence="2">VanZ family protein</fullName>
    </submittedName>
</protein>
<proteinExistence type="predicted"/>
<organism evidence="2 3">
    <name type="scientific">Promicromonospora alba</name>
    <dbReference type="NCBI Taxonomy" id="1616110"/>
    <lineage>
        <taxon>Bacteria</taxon>
        <taxon>Bacillati</taxon>
        <taxon>Actinomycetota</taxon>
        <taxon>Actinomycetes</taxon>
        <taxon>Micrococcales</taxon>
        <taxon>Promicromonosporaceae</taxon>
        <taxon>Promicromonospora</taxon>
    </lineage>
</organism>
<reference evidence="3" key="1">
    <citation type="journal article" date="2019" name="Int. J. Syst. Evol. Microbiol.">
        <title>The Global Catalogue of Microorganisms (GCM) 10K type strain sequencing project: providing services to taxonomists for standard genome sequencing and annotation.</title>
        <authorList>
            <consortium name="The Broad Institute Genomics Platform"/>
            <consortium name="The Broad Institute Genome Sequencing Center for Infectious Disease"/>
            <person name="Wu L."/>
            <person name="Ma J."/>
        </authorList>
    </citation>
    <scope>NUCLEOTIDE SEQUENCE [LARGE SCALE GENOMIC DNA]</scope>
    <source>
        <strain evidence="3">CCUG 42722</strain>
    </source>
</reference>
<dbReference type="InterPro" id="IPR006976">
    <property type="entry name" value="VanZ-like"/>
</dbReference>
<dbReference type="Pfam" id="PF04892">
    <property type="entry name" value="VanZ"/>
    <property type="match status" value="1"/>
</dbReference>
<keyword evidence="3" id="KW-1185">Reference proteome</keyword>
<sequence>MAVLAAGVSTTVEALQYVLDLGRVASVDDVLVNTVGAVLAALCSRRWWLYYR</sequence>
<name>A0ABV9HJ80_9MICO</name>
<accession>A0ABV9HJ80</accession>
<dbReference type="Proteomes" id="UP001596011">
    <property type="component" value="Unassembled WGS sequence"/>
</dbReference>
<feature type="domain" description="VanZ-like" evidence="1">
    <location>
        <begin position="2"/>
        <end position="45"/>
    </location>
</feature>
<evidence type="ECO:0000313" key="2">
    <source>
        <dbReference type="EMBL" id="MFC4629610.1"/>
    </source>
</evidence>
<gene>
    <name evidence="2" type="ORF">ACFO6V_15290</name>
</gene>